<dbReference type="GO" id="GO:0006421">
    <property type="term" value="P:asparaginyl-tRNA aminoacylation"/>
    <property type="evidence" value="ECO:0007669"/>
    <property type="project" value="TreeGrafter"/>
</dbReference>
<evidence type="ECO:0000256" key="2">
    <source>
        <dbReference type="ARBA" id="ARBA00022741"/>
    </source>
</evidence>
<accession>A0A3Q0JN15</accession>
<dbReference type="Proteomes" id="UP000079169">
    <property type="component" value="Unplaced"/>
</dbReference>
<keyword evidence="3" id="KW-0067">ATP-binding</keyword>
<keyword evidence="5" id="KW-0030">Aminoacyl-tRNA synthetase</keyword>
<dbReference type="GO" id="GO:0004816">
    <property type="term" value="F:asparagine-tRNA ligase activity"/>
    <property type="evidence" value="ECO:0007669"/>
    <property type="project" value="TreeGrafter"/>
</dbReference>
<dbReference type="InterPro" id="IPR045864">
    <property type="entry name" value="aa-tRNA-synth_II/BPL/LPL"/>
</dbReference>
<dbReference type="GO" id="GO:0005739">
    <property type="term" value="C:mitochondrion"/>
    <property type="evidence" value="ECO:0007669"/>
    <property type="project" value="TreeGrafter"/>
</dbReference>
<evidence type="ECO:0000256" key="3">
    <source>
        <dbReference type="ARBA" id="ARBA00022840"/>
    </source>
</evidence>
<dbReference type="GeneID" id="113473009"/>
<organism evidence="7 8">
    <name type="scientific">Diaphorina citri</name>
    <name type="common">Asian citrus psyllid</name>
    <dbReference type="NCBI Taxonomy" id="121845"/>
    <lineage>
        <taxon>Eukaryota</taxon>
        <taxon>Metazoa</taxon>
        <taxon>Ecdysozoa</taxon>
        <taxon>Arthropoda</taxon>
        <taxon>Hexapoda</taxon>
        <taxon>Insecta</taxon>
        <taxon>Pterygota</taxon>
        <taxon>Neoptera</taxon>
        <taxon>Paraneoptera</taxon>
        <taxon>Hemiptera</taxon>
        <taxon>Sternorrhyncha</taxon>
        <taxon>Psylloidea</taxon>
        <taxon>Psyllidae</taxon>
        <taxon>Diaphorininae</taxon>
        <taxon>Diaphorina</taxon>
    </lineage>
</organism>
<proteinExistence type="predicted"/>
<dbReference type="Gene3D" id="3.30.930.10">
    <property type="entry name" value="Bira Bifunctional Protein, Domain 2"/>
    <property type="match status" value="1"/>
</dbReference>
<keyword evidence="1 8" id="KW-0436">Ligase</keyword>
<keyword evidence="2" id="KW-0547">Nucleotide-binding</keyword>
<dbReference type="PANTHER" id="PTHR22594:SF34">
    <property type="entry name" value="ASPARAGINE--TRNA LIGASE, MITOCHONDRIAL-RELATED"/>
    <property type="match status" value="1"/>
</dbReference>
<keyword evidence="4" id="KW-0648">Protein biosynthesis</keyword>
<dbReference type="STRING" id="121845.A0A3Q0JN15"/>
<name>A0A3Q0JN15_DIACI</name>
<evidence type="ECO:0000256" key="5">
    <source>
        <dbReference type="ARBA" id="ARBA00023146"/>
    </source>
</evidence>
<dbReference type="PaxDb" id="121845-A0A3Q0JN15"/>
<evidence type="ECO:0000256" key="1">
    <source>
        <dbReference type="ARBA" id="ARBA00022598"/>
    </source>
</evidence>
<dbReference type="InterPro" id="IPR004364">
    <property type="entry name" value="Aa-tRNA-synt_II"/>
</dbReference>
<evidence type="ECO:0000259" key="6">
    <source>
        <dbReference type="Pfam" id="PF00152"/>
    </source>
</evidence>
<dbReference type="KEGG" id="dci:113473009"/>
<feature type="domain" description="Aminoacyl-tRNA synthetase class II (D/K/N)" evidence="6">
    <location>
        <begin position="5"/>
        <end position="52"/>
    </location>
</feature>
<dbReference type="GO" id="GO:0005524">
    <property type="term" value="F:ATP binding"/>
    <property type="evidence" value="ECO:0007669"/>
    <property type="project" value="UniProtKB-KW"/>
</dbReference>
<dbReference type="Pfam" id="PF00152">
    <property type="entry name" value="tRNA-synt_2"/>
    <property type="match status" value="1"/>
</dbReference>
<gene>
    <name evidence="8" type="primary">LOC113473009</name>
</gene>
<dbReference type="SUPFAM" id="SSF55681">
    <property type="entry name" value="Class II aaRS and biotin synthetases"/>
    <property type="match status" value="1"/>
</dbReference>
<reference evidence="8" key="1">
    <citation type="submission" date="2025-08" db="UniProtKB">
        <authorList>
            <consortium name="RefSeq"/>
        </authorList>
    </citation>
    <scope>IDENTIFICATION</scope>
</reference>
<evidence type="ECO:0000313" key="7">
    <source>
        <dbReference type="Proteomes" id="UP000079169"/>
    </source>
</evidence>
<protein>
    <submittedName>
        <fullName evidence="8">Probable asparagine--tRNA ligase, mitochondrial</fullName>
    </submittedName>
</protein>
<dbReference type="RefSeq" id="XP_026688578.1">
    <property type="nucleotide sequence ID" value="XM_026832777.1"/>
</dbReference>
<dbReference type="PANTHER" id="PTHR22594">
    <property type="entry name" value="ASPARTYL/LYSYL-TRNA SYNTHETASE"/>
    <property type="match status" value="1"/>
</dbReference>
<evidence type="ECO:0000256" key="4">
    <source>
        <dbReference type="ARBA" id="ARBA00022917"/>
    </source>
</evidence>
<sequence length="59" mass="6979">MYEQGLQEKLDWYLELRKFGNVPTGEFGVGLERFVQVVLGQENIKDVIPYPRYPHHCKL</sequence>
<evidence type="ECO:0000313" key="8">
    <source>
        <dbReference type="RefSeq" id="XP_026688578.1"/>
    </source>
</evidence>
<dbReference type="AlphaFoldDB" id="A0A3Q0JN15"/>
<keyword evidence="7" id="KW-1185">Reference proteome</keyword>